<organism evidence="1 2">
    <name type="scientific">Lasiodiplodia mahajangana</name>
    <dbReference type="NCBI Taxonomy" id="1108764"/>
    <lineage>
        <taxon>Eukaryota</taxon>
        <taxon>Fungi</taxon>
        <taxon>Dikarya</taxon>
        <taxon>Ascomycota</taxon>
        <taxon>Pezizomycotina</taxon>
        <taxon>Dothideomycetes</taxon>
        <taxon>Dothideomycetes incertae sedis</taxon>
        <taxon>Botryosphaeriales</taxon>
        <taxon>Botryosphaeriaceae</taxon>
        <taxon>Lasiodiplodia</taxon>
    </lineage>
</organism>
<reference evidence="1" key="1">
    <citation type="submission" date="2022-12" db="EMBL/GenBank/DDBJ databases">
        <title>Genome Sequence of Lasiodiplodia mahajangana.</title>
        <authorList>
            <person name="Buettner E."/>
        </authorList>
    </citation>
    <scope>NUCLEOTIDE SEQUENCE</scope>
    <source>
        <strain evidence="1">VT137</strain>
    </source>
</reference>
<name>A0ACC2JT50_9PEZI</name>
<protein>
    <submittedName>
        <fullName evidence="1">Uncharacterized protein</fullName>
    </submittedName>
</protein>
<dbReference type="EMBL" id="JAPUUL010000445">
    <property type="protein sequence ID" value="KAJ8130683.1"/>
    <property type="molecule type" value="Genomic_DNA"/>
</dbReference>
<dbReference type="Proteomes" id="UP001153332">
    <property type="component" value="Unassembled WGS sequence"/>
</dbReference>
<evidence type="ECO:0000313" key="2">
    <source>
        <dbReference type="Proteomes" id="UP001153332"/>
    </source>
</evidence>
<gene>
    <name evidence="1" type="ORF">O1611_g2946</name>
</gene>
<comment type="caution">
    <text evidence="1">The sequence shown here is derived from an EMBL/GenBank/DDBJ whole genome shotgun (WGS) entry which is preliminary data.</text>
</comment>
<keyword evidence="2" id="KW-1185">Reference proteome</keyword>
<accession>A0ACC2JT50</accession>
<proteinExistence type="predicted"/>
<evidence type="ECO:0000313" key="1">
    <source>
        <dbReference type="EMBL" id="KAJ8130683.1"/>
    </source>
</evidence>
<sequence length="432" mass="48638">MSSSSLATYNQVNQEITFGNEHQAFWWNALARSLATLLATSDYSNEAQLYYLRWFHRWLLRSLGPKPVNGKPHYGSSFTYDGSPLEYSVNWKEKKADQTIRFTTEPCSPEAGTAADPLNDKMARTILSEMAKEVPGIDLARFDLFLSETRVPDESIDEMLSKLPPGYPRARVLIAFDLERGTVVAKAYFNPGLKAFLEGRPTKDVVFDAVRKCKGPAGSYDASIEAVNAYMESFDPREAPQVTLLSNDCVADSATSRVKVYFMAPVQTLAQAKDAFHLGGRLSGPTIEGSLTAIERFWCHLFNLSSSDPDLHQKQVLPARSTCIFVFEMRPLKEGQTDLNMEVKMHMPASWLGDTDTKISEVMSSWFRKHEHPNLATRYGPDLAATFPKHNLSTSAGLTHTWVSLTWTEKTGLYMTMYYTPKVPEFYFLPEN</sequence>